<sequence>MTFPSLPLNLGGAPRDPGRGRRATEIADLVRFLLQLPADAPVTVFPLACREPGCPPVETVIAVLAPPRRRWTIHRPLAQIDDGVVTDLLTHNPQGFTHD</sequence>
<name>A0ABS9TD05_9PSEU</name>
<dbReference type="EMBL" id="JAKXMK010000009">
    <property type="protein sequence ID" value="MCH6166426.1"/>
    <property type="molecule type" value="Genomic_DNA"/>
</dbReference>
<evidence type="ECO:0000313" key="2">
    <source>
        <dbReference type="EMBL" id="MCH6166426.1"/>
    </source>
</evidence>
<reference evidence="2 3" key="1">
    <citation type="submission" date="2022-03" db="EMBL/GenBank/DDBJ databases">
        <title>Pseudonocardia alaer sp. nov., a novel actinomycete isolated from reed forest soil.</title>
        <authorList>
            <person name="Wang L."/>
        </authorList>
    </citation>
    <scope>NUCLEOTIDE SEQUENCE [LARGE SCALE GENOMIC DNA]</scope>
    <source>
        <strain evidence="2 3">Y-16303</strain>
    </source>
</reference>
<feature type="region of interest" description="Disordered" evidence="1">
    <location>
        <begin position="1"/>
        <end position="20"/>
    </location>
</feature>
<proteinExistence type="predicted"/>
<protein>
    <submittedName>
        <fullName evidence="2">Uncharacterized protein</fullName>
    </submittedName>
</protein>
<comment type="caution">
    <text evidence="2">The sequence shown here is derived from an EMBL/GenBank/DDBJ whole genome shotgun (WGS) entry which is preliminary data.</text>
</comment>
<organism evidence="2 3">
    <name type="scientific">Pseudonocardia alaniniphila</name>
    <dbReference type="NCBI Taxonomy" id="75291"/>
    <lineage>
        <taxon>Bacteria</taxon>
        <taxon>Bacillati</taxon>
        <taxon>Actinomycetota</taxon>
        <taxon>Actinomycetes</taxon>
        <taxon>Pseudonocardiales</taxon>
        <taxon>Pseudonocardiaceae</taxon>
        <taxon>Pseudonocardia</taxon>
    </lineage>
</organism>
<evidence type="ECO:0000256" key="1">
    <source>
        <dbReference type="SAM" id="MobiDB-lite"/>
    </source>
</evidence>
<accession>A0ABS9TD05</accession>
<keyword evidence="3" id="KW-1185">Reference proteome</keyword>
<dbReference type="Proteomes" id="UP001299970">
    <property type="component" value="Unassembled WGS sequence"/>
</dbReference>
<gene>
    <name evidence="2" type="ORF">MMF94_12090</name>
</gene>
<dbReference type="RefSeq" id="WP_241036456.1">
    <property type="nucleotide sequence ID" value="NZ_BAAAJF010000002.1"/>
</dbReference>
<evidence type="ECO:0000313" key="3">
    <source>
        <dbReference type="Proteomes" id="UP001299970"/>
    </source>
</evidence>